<name>A0AA96ZRZ0_9EURY</name>
<feature type="transmembrane region" description="Helical" evidence="2">
    <location>
        <begin position="15"/>
        <end position="36"/>
    </location>
</feature>
<keyword evidence="2" id="KW-0472">Membrane</keyword>
<dbReference type="RefSeq" id="WP_316557803.1">
    <property type="nucleotide sequence ID" value="NZ_CP131059.1"/>
</dbReference>
<accession>A0AA96ZRZ0</accession>
<protein>
    <recommendedName>
        <fullName evidence="5">Spore coat protein CotH</fullName>
    </recommendedName>
</protein>
<dbReference type="KEGG" id="mehf:MmiHf6_01200"/>
<keyword evidence="2" id="KW-0812">Transmembrane</keyword>
<dbReference type="PANTHER" id="PTHR40050:SF1">
    <property type="entry name" value="INNER SPORE COAT PROTEIN H"/>
    <property type="match status" value="1"/>
</dbReference>
<dbReference type="PANTHER" id="PTHR40050">
    <property type="entry name" value="INNER SPORE COAT PROTEIN H"/>
    <property type="match status" value="1"/>
</dbReference>
<dbReference type="EMBL" id="CP131059">
    <property type="protein sequence ID" value="WNY22835.1"/>
    <property type="molecule type" value="Genomic_DNA"/>
</dbReference>
<reference evidence="3 4" key="1">
    <citation type="submission" date="2023-07" db="EMBL/GenBank/DDBJ databases">
        <title>Closed genoem sequence of Methanomicrococcus sp. Hf6.</title>
        <authorList>
            <person name="Poehlein A."/>
            <person name="Protasov E."/>
            <person name="Platt K."/>
            <person name="Reeh H."/>
            <person name="Daniel R."/>
            <person name="Brune A."/>
        </authorList>
    </citation>
    <scope>NUCLEOTIDE SEQUENCE [LARGE SCALE GENOMIC DNA]</scope>
    <source>
        <strain evidence="3 4">Hf6</strain>
    </source>
</reference>
<dbReference type="GeneID" id="85194552"/>
<keyword evidence="2" id="KW-1133">Transmembrane helix</keyword>
<feature type="compositionally biased region" description="Gly residues" evidence="1">
    <location>
        <begin position="304"/>
        <end position="318"/>
    </location>
</feature>
<gene>
    <name evidence="3" type="ORF">MmiHf6_01200</name>
</gene>
<feature type="region of interest" description="Disordered" evidence="1">
    <location>
        <begin position="259"/>
        <end position="318"/>
    </location>
</feature>
<evidence type="ECO:0008006" key="5">
    <source>
        <dbReference type="Google" id="ProtNLM"/>
    </source>
</evidence>
<evidence type="ECO:0000313" key="4">
    <source>
        <dbReference type="Proteomes" id="UP001302978"/>
    </source>
</evidence>
<organism evidence="3 4">
    <name type="scientific">Methanimicrococcus hongohii</name>
    <dbReference type="NCBI Taxonomy" id="3028295"/>
    <lineage>
        <taxon>Archaea</taxon>
        <taxon>Methanobacteriati</taxon>
        <taxon>Methanobacteriota</taxon>
        <taxon>Stenosarchaea group</taxon>
        <taxon>Methanomicrobia</taxon>
        <taxon>Methanosarcinales</taxon>
        <taxon>Methanosarcinaceae</taxon>
        <taxon>Methanimicrococcus</taxon>
    </lineage>
</organism>
<dbReference type="AlphaFoldDB" id="A0AA96ZRZ0"/>
<feature type="compositionally biased region" description="Gly residues" evidence="1">
    <location>
        <begin position="218"/>
        <end position="228"/>
    </location>
</feature>
<feature type="compositionally biased region" description="Low complexity" evidence="1">
    <location>
        <begin position="264"/>
        <end position="285"/>
    </location>
</feature>
<sequence>MSSPDKKSGFINSKYLNAATAVLVVLAVLLVCILMFNPSILGITSAGSHPEYEDEIFDQSMITSISIDISEENWAAILANPTAEEFYQANVTINGETFYAVGIRTKGMTSLSQVASSDSDRYSFKIKADKYVDGQTFFGLEEFVINNMYQDPSYMKEYLSYDMMDYIGVPTPLYNYAEITINGEYWGLYLAIEAVEEDFALRVYGSDYGQLYKPESMNGGGGGGNGGGERPDGGEMPDFENMDFGNMAAGDMTGMQDFGGFDPTAAGTTDAAADGTANTTTTTTTRQNPFGDGTTFAEGEMPTTGGGDMGGGGMGGGGGSFGGTGGGADLVYTDDEISSYSQIFDNAVFGNAQNSDFKRVITALKYLNAGEELETYVDVDGTLRYFAANTMLVNLDSYVSSLKHNYYLYEKNGQIVILPWDFNLAFGAFQSGSASSTINFPIDTPVSGVSLEERPLIGVLLADEEYMELYHSYLQEIVDGYFTSGYYDAKITELDALINESVKNDPTSFYTHDEYVTAVAALYVWGDLRAESVQGQLDGTVPSTDEAQSANPDALIDTSALNMNDLGGMNNMGRAEGRSERTTTTTDATQTAGTTATDAATATADAAAGQAPGMTQSADTNQFGGGRTRGAAPF</sequence>
<dbReference type="Proteomes" id="UP001302978">
    <property type="component" value="Chromosome"/>
</dbReference>
<keyword evidence="4" id="KW-1185">Reference proteome</keyword>
<dbReference type="Pfam" id="PF08757">
    <property type="entry name" value="CotH"/>
    <property type="match status" value="2"/>
</dbReference>
<feature type="region of interest" description="Disordered" evidence="1">
    <location>
        <begin position="215"/>
        <end position="243"/>
    </location>
</feature>
<feature type="compositionally biased region" description="Polar residues" evidence="1">
    <location>
        <begin position="613"/>
        <end position="622"/>
    </location>
</feature>
<evidence type="ECO:0000256" key="1">
    <source>
        <dbReference type="SAM" id="MobiDB-lite"/>
    </source>
</evidence>
<evidence type="ECO:0000256" key="2">
    <source>
        <dbReference type="SAM" id="Phobius"/>
    </source>
</evidence>
<feature type="compositionally biased region" description="Low complexity" evidence="1">
    <location>
        <begin position="582"/>
        <end position="611"/>
    </location>
</feature>
<feature type="region of interest" description="Disordered" evidence="1">
    <location>
        <begin position="573"/>
        <end position="634"/>
    </location>
</feature>
<evidence type="ECO:0000313" key="3">
    <source>
        <dbReference type="EMBL" id="WNY22835.1"/>
    </source>
</evidence>
<dbReference type="InterPro" id="IPR014867">
    <property type="entry name" value="Spore_coat_CotH_CotH2/3/7"/>
</dbReference>
<proteinExistence type="predicted"/>